<proteinExistence type="inferred from homology"/>
<evidence type="ECO:0000256" key="5">
    <source>
        <dbReference type="SAM" id="SignalP"/>
    </source>
</evidence>
<accession>A0A1I5X9F6</accession>
<comment type="similarity">
    <text evidence="1">Belongs to the DNA polymerase type-Y family.</text>
</comment>
<dbReference type="PANTHER" id="PTHR35369:SF2">
    <property type="entry name" value="BLR3025 PROTEIN"/>
    <property type="match status" value="1"/>
</dbReference>
<dbReference type="Proteomes" id="UP000199137">
    <property type="component" value="Unassembled WGS sequence"/>
</dbReference>
<organism evidence="7 8">
    <name type="scientific">Amycolatopsis rubida</name>
    <dbReference type="NCBI Taxonomy" id="112413"/>
    <lineage>
        <taxon>Bacteria</taxon>
        <taxon>Bacillati</taxon>
        <taxon>Actinomycetota</taxon>
        <taxon>Actinomycetes</taxon>
        <taxon>Pseudonocardiales</taxon>
        <taxon>Pseudonocardiaceae</taxon>
        <taxon>Amycolatopsis</taxon>
    </lineage>
</organism>
<dbReference type="AlphaFoldDB" id="A0A1I5X9F6"/>
<dbReference type="InterPro" id="IPR043128">
    <property type="entry name" value="Rev_trsase/Diguanyl_cyclase"/>
</dbReference>
<feature type="region of interest" description="Disordered" evidence="4">
    <location>
        <begin position="388"/>
        <end position="412"/>
    </location>
</feature>
<evidence type="ECO:0000313" key="7">
    <source>
        <dbReference type="EMBL" id="SFQ28605.1"/>
    </source>
</evidence>
<dbReference type="PANTHER" id="PTHR35369">
    <property type="entry name" value="BLR3025 PROTEIN-RELATED"/>
    <property type="match status" value="1"/>
</dbReference>
<reference evidence="7 8" key="1">
    <citation type="submission" date="2016-10" db="EMBL/GenBank/DDBJ databases">
        <authorList>
            <person name="de Groot N.N."/>
        </authorList>
    </citation>
    <scope>NUCLEOTIDE SEQUENCE [LARGE SCALE GENOMIC DNA]</scope>
    <source>
        <strain evidence="7 8">DSM 44637</strain>
    </source>
</reference>
<dbReference type="InterPro" id="IPR043502">
    <property type="entry name" value="DNA/RNA_pol_sf"/>
</dbReference>
<dbReference type="SUPFAM" id="SSF56672">
    <property type="entry name" value="DNA/RNA polymerases"/>
    <property type="match status" value="1"/>
</dbReference>
<evidence type="ECO:0000256" key="2">
    <source>
        <dbReference type="ARBA" id="ARBA00022763"/>
    </source>
</evidence>
<protein>
    <submittedName>
        <fullName evidence="7">Protein ImuB</fullName>
    </submittedName>
</protein>
<comment type="function">
    <text evidence="3">Poorly processive, error-prone DNA polymerase involved in untargeted mutagenesis. Copies undamaged DNA at stalled replication forks, which arise in vivo from mismatched or misaligned primer ends. These misaligned primers can be extended by PolIV. Exhibits no 3'-5' exonuclease (proofreading) activity. May be involved in translesional synthesis, in conjunction with the beta clamp from PolIII.</text>
</comment>
<dbReference type="Gene3D" id="3.30.70.270">
    <property type="match status" value="1"/>
</dbReference>
<keyword evidence="2" id="KW-0227">DNA damage</keyword>
<dbReference type="GO" id="GO:0006281">
    <property type="term" value="P:DNA repair"/>
    <property type="evidence" value="ECO:0007669"/>
    <property type="project" value="InterPro"/>
</dbReference>
<evidence type="ECO:0000256" key="3">
    <source>
        <dbReference type="ARBA" id="ARBA00025589"/>
    </source>
</evidence>
<feature type="signal peptide" evidence="5">
    <location>
        <begin position="1"/>
        <end position="16"/>
    </location>
</feature>
<dbReference type="InterPro" id="IPR001126">
    <property type="entry name" value="UmuC"/>
</dbReference>
<dbReference type="STRING" id="112413.SAMN05421854_110109"/>
<evidence type="ECO:0000256" key="4">
    <source>
        <dbReference type="SAM" id="MobiDB-lite"/>
    </source>
</evidence>
<name>A0A1I5X9F6_9PSEU</name>
<feature type="domain" description="UmuC" evidence="6">
    <location>
        <begin position="1"/>
        <end position="140"/>
    </location>
</feature>
<dbReference type="Gene3D" id="3.40.1170.60">
    <property type="match status" value="1"/>
</dbReference>
<evidence type="ECO:0000259" key="6">
    <source>
        <dbReference type="PROSITE" id="PS50173"/>
    </source>
</evidence>
<keyword evidence="5" id="KW-0732">Signal</keyword>
<dbReference type="EMBL" id="FOWC01000010">
    <property type="protein sequence ID" value="SFQ28605.1"/>
    <property type="molecule type" value="Genomic_DNA"/>
</dbReference>
<evidence type="ECO:0000256" key="1">
    <source>
        <dbReference type="ARBA" id="ARBA00010945"/>
    </source>
</evidence>
<feature type="chain" id="PRO_5039361795" evidence="5">
    <location>
        <begin position="17"/>
        <end position="515"/>
    </location>
</feature>
<feature type="compositionally biased region" description="Pro residues" evidence="4">
    <location>
        <begin position="402"/>
        <end position="412"/>
    </location>
</feature>
<dbReference type="InterPro" id="IPR050356">
    <property type="entry name" value="SulA_CellDiv_inhibitor"/>
</dbReference>
<dbReference type="Pfam" id="PF00817">
    <property type="entry name" value="IMS"/>
    <property type="match status" value="1"/>
</dbReference>
<dbReference type="PROSITE" id="PS50173">
    <property type="entry name" value="UMUC"/>
    <property type="match status" value="1"/>
</dbReference>
<evidence type="ECO:0000313" key="8">
    <source>
        <dbReference type="Proteomes" id="UP000199137"/>
    </source>
</evidence>
<sequence length="515" mass="53852">MVAAIAAAGLPVAAAAAVVHGSRVVACSAAARAAGVRRGMRKREAQSICPELTMFAHDPDRDGRMFEPVAAAVETVAAGLEIVRPGLIALPVAGPARHAGSEAALAEQLVDQVAALAGVESQVGICEGVFAAGLAAKLGRIVEPGGAREFLAPVPLTELSQPGADRSDLVGRLHRLGLHTLGDFAALAERDVVGRFDRDVVVAHRLARGLSERPPSRRTPPKDLTVRQTFEDDPLDRIDSVAFAARTLGSRLHVRLADGGLAVTQLAIHAVTESGEEHSRTWRAAEPLSASGITDRVRWQCEGWLRRREEHRPSSGIVRLTLEPAETVSGGALQLSLPAAGAVPDADDRAARAVGRVQGLLGPDAVFTAVLGGGRGPAEQVRLVPWGDLPDDDGDGDAPWPGRLPAPSPATVPPEPWPAQVLGPSGAAVAWTARHRLTEHPDAVVVGTGPPRQVLSWAGPWPAVVTRIGPGGSRRVVRIQAVLARQRADDDGDAVLLTGNIGRDGVSWTVEGIYD</sequence>
<gene>
    <name evidence="7" type="ORF">SAMN05421854_110109</name>
</gene>